<keyword evidence="2" id="KW-0479">Metal-binding</keyword>
<comment type="similarity">
    <text evidence="2">Belongs to the terpene synthase family.</text>
</comment>
<keyword evidence="1 2" id="KW-0456">Lyase</keyword>
<dbReference type="PANTHER" id="PTHR35201:SF4">
    <property type="entry name" value="BETA-PINACENE SYNTHASE-RELATED"/>
    <property type="match status" value="1"/>
</dbReference>
<reference evidence="3" key="2">
    <citation type="submission" date="2020-09" db="EMBL/GenBank/DDBJ databases">
        <authorList>
            <person name="Sun Q."/>
            <person name="Ohkuma M."/>
        </authorList>
    </citation>
    <scope>NUCLEOTIDE SEQUENCE</scope>
    <source>
        <strain evidence="3">JCM 4784</strain>
    </source>
</reference>
<reference evidence="3" key="1">
    <citation type="journal article" date="2014" name="Int. J. Syst. Evol. Microbiol.">
        <title>Complete genome sequence of Corynebacterium casei LMG S-19264T (=DSM 44701T), isolated from a smear-ripened cheese.</title>
        <authorList>
            <consortium name="US DOE Joint Genome Institute (JGI-PGF)"/>
            <person name="Walter F."/>
            <person name="Albersmeier A."/>
            <person name="Kalinowski J."/>
            <person name="Ruckert C."/>
        </authorList>
    </citation>
    <scope>NUCLEOTIDE SEQUENCE</scope>
    <source>
        <strain evidence="3">JCM 4784</strain>
    </source>
</reference>
<dbReference type="EC" id="4.2.3.-" evidence="2"/>
<keyword evidence="4" id="KW-1185">Reference proteome</keyword>
<name>A0A918ZWU4_9ACTN</name>
<comment type="caution">
    <text evidence="3">The sequence shown here is derived from an EMBL/GenBank/DDBJ whole genome shotgun (WGS) entry which is preliminary data.</text>
</comment>
<evidence type="ECO:0000313" key="4">
    <source>
        <dbReference type="Proteomes" id="UP000608024"/>
    </source>
</evidence>
<dbReference type="SUPFAM" id="SSF48576">
    <property type="entry name" value="Terpenoid synthases"/>
    <property type="match status" value="1"/>
</dbReference>
<gene>
    <name evidence="3" type="ORF">GCM10018785_46430</name>
</gene>
<dbReference type="InterPro" id="IPR034686">
    <property type="entry name" value="Terpene_cyclase-like_2"/>
</dbReference>
<keyword evidence="2" id="KW-0460">Magnesium</keyword>
<dbReference type="Gene3D" id="1.10.600.10">
    <property type="entry name" value="Farnesyl Diphosphate Synthase"/>
    <property type="match status" value="1"/>
</dbReference>
<proteinExistence type="inferred from homology"/>
<evidence type="ECO:0000256" key="2">
    <source>
        <dbReference type="RuleBase" id="RU366034"/>
    </source>
</evidence>
<dbReference type="RefSeq" id="WP_190137953.1">
    <property type="nucleotide sequence ID" value="NZ_BNBT01000078.1"/>
</dbReference>
<evidence type="ECO:0000313" key="3">
    <source>
        <dbReference type="EMBL" id="GHE72962.1"/>
    </source>
</evidence>
<dbReference type="InterPro" id="IPR008949">
    <property type="entry name" value="Isoprenoid_synthase_dom_sf"/>
</dbReference>
<accession>A0A918ZWU4</accession>
<sequence>MGQRMDDVSLAALPVPPLWCPFPAELNPRWAEFDKRSVDWMNEYALYPSKEQQFRLTTMRVGELASRYAPVGRIEAVQFLSDFVIWLFAFDDAHCDESALGDQPDELARMTYELGWVLDTPQADIANGNLYATALRELRCRLSEIATPLQVERWVSSVKAYFFSVVAEASCKAQKRSPSLQEYVLLRQRTGSTETLTMLTDVIAGCELPSADRDNLDVRALAEMAIALNLWHNDILGYHKEKKRNSIDDGLNLVDVLARDQSCSAAEAQAKAIALCDRVLSLYLRLEEQVSQRAGAELQCFLAGMRRMIRGDLDFSLGCNRYLNPDDPAILPTTFADTPSDDSSVPAPIPAIQWWWTRLAPSTSSSQHDSG</sequence>
<dbReference type="Pfam" id="PF19086">
    <property type="entry name" value="Terpene_syn_C_2"/>
    <property type="match status" value="1"/>
</dbReference>
<dbReference type="PANTHER" id="PTHR35201">
    <property type="entry name" value="TERPENE SYNTHASE"/>
    <property type="match status" value="1"/>
</dbReference>
<evidence type="ECO:0000256" key="1">
    <source>
        <dbReference type="ARBA" id="ARBA00023239"/>
    </source>
</evidence>
<organism evidence="3 4">
    <name type="scientific">Streptomyces longispororuber</name>
    <dbReference type="NCBI Taxonomy" id="68230"/>
    <lineage>
        <taxon>Bacteria</taxon>
        <taxon>Bacillati</taxon>
        <taxon>Actinomycetota</taxon>
        <taxon>Actinomycetes</taxon>
        <taxon>Kitasatosporales</taxon>
        <taxon>Streptomycetaceae</taxon>
        <taxon>Streptomyces</taxon>
    </lineage>
</organism>
<dbReference type="Proteomes" id="UP000608024">
    <property type="component" value="Unassembled WGS sequence"/>
</dbReference>
<protein>
    <recommendedName>
        <fullName evidence="2">Terpene synthase</fullName>
        <ecNumber evidence="2">4.2.3.-</ecNumber>
    </recommendedName>
</protein>
<dbReference type="GO" id="GO:0010333">
    <property type="term" value="F:terpene synthase activity"/>
    <property type="evidence" value="ECO:0007669"/>
    <property type="project" value="InterPro"/>
</dbReference>
<comment type="cofactor">
    <cofactor evidence="2">
        <name>Mg(2+)</name>
        <dbReference type="ChEBI" id="CHEBI:18420"/>
    </cofactor>
</comment>
<dbReference type="GO" id="GO:0046872">
    <property type="term" value="F:metal ion binding"/>
    <property type="evidence" value="ECO:0007669"/>
    <property type="project" value="UniProtKB-KW"/>
</dbReference>
<dbReference type="AlphaFoldDB" id="A0A918ZWU4"/>
<dbReference type="EMBL" id="BNBT01000078">
    <property type="protein sequence ID" value="GHE72962.1"/>
    <property type="molecule type" value="Genomic_DNA"/>
</dbReference>